<dbReference type="AlphaFoldDB" id="A0A1C4AU93"/>
<accession>A0A1C4AU93</accession>
<dbReference type="PANTHER" id="PTHR43677:SF1">
    <property type="entry name" value="ACRYLYL-COA REDUCTASE ACUI-RELATED"/>
    <property type="match status" value="1"/>
</dbReference>
<dbReference type="InterPro" id="IPR014188">
    <property type="entry name" value="Acrylyl-CoA_reductase_AcuI"/>
</dbReference>
<dbReference type="Pfam" id="PF00107">
    <property type="entry name" value="ADH_zinc_N"/>
    <property type="match status" value="1"/>
</dbReference>
<evidence type="ECO:0000313" key="3">
    <source>
        <dbReference type="Proteomes" id="UP000199670"/>
    </source>
</evidence>
<dbReference type="CDD" id="cd08288">
    <property type="entry name" value="MDR_yhdh"/>
    <property type="match status" value="1"/>
</dbReference>
<gene>
    <name evidence="2" type="ORF">GA0061081_103129</name>
</gene>
<dbReference type="InterPro" id="IPR013149">
    <property type="entry name" value="ADH-like_C"/>
</dbReference>
<name>A0A1C4AU93_9GAMM</name>
<dbReference type="Gene3D" id="3.90.180.10">
    <property type="entry name" value="Medium-chain alcohol dehydrogenases, catalytic domain"/>
    <property type="match status" value="1"/>
</dbReference>
<dbReference type="InterPro" id="IPR020843">
    <property type="entry name" value="ER"/>
</dbReference>
<dbReference type="PANTHER" id="PTHR43677">
    <property type="entry name" value="SHORT-CHAIN DEHYDROGENASE/REDUCTASE"/>
    <property type="match status" value="1"/>
</dbReference>
<dbReference type="EMBL" id="FMAQ01000003">
    <property type="protein sequence ID" value="SCB98048.1"/>
    <property type="molecule type" value="Genomic_DNA"/>
</dbReference>
<protein>
    <submittedName>
        <fullName evidence="2">Putative quinone oxidoreductase, YhdH/YhfP family</fullName>
    </submittedName>
</protein>
<dbReference type="Gene3D" id="3.40.50.720">
    <property type="entry name" value="NAD(P)-binding Rossmann-like Domain"/>
    <property type="match status" value="1"/>
</dbReference>
<evidence type="ECO:0000313" key="2">
    <source>
        <dbReference type="EMBL" id="SCB98048.1"/>
    </source>
</evidence>
<dbReference type="InterPro" id="IPR013154">
    <property type="entry name" value="ADH-like_N"/>
</dbReference>
<dbReference type="OrthoDB" id="9782155at2"/>
<dbReference type="GO" id="GO:0043957">
    <property type="term" value="F:acryloyl-CoA reductase (NADPH) activity"/>
    <property type="evidence" value="ECO:0007669"/>
    <property type="project" value="TreeGrafter"/>
</dbReference>
<keyword evidence="3" id="KW-1185">Reference proteome</keyword>
<reference evidence="3" key="1">
    <citation type="submission" date="2016-08" db="EMBL/GenBank/DDBJ databases">
        <authorList>
            <person name="Varghese N."/>
            <person name="Submissions Spin"/>
        </authorList>
    </citation>
    <scope>NUCLEOTIDE SEQUENCE [LARGE SCALE GENOMIC DNA]</scope>
    <source>
        <strain evidence="3">R-53248</strain>
    </source>
</reference>
<sequence length="334" mass="35859">MSFNAIILEKEEAMGVTCSLKNVNKQQLLTQQGDTLIQVAYSSINYKDALAITNKSPVVRQWPMVPGIDGVGTVIECASGRYQKGDRVILNGWGCGETHWGCLAQYAYLQSDWLIPLPDNLTAYQSMIIGTAGYTAALCILRIVDFGVKPQDGMVLVTGASGGVGSIAITLLTKLGYQVTASTSKMDEAHYLQKLGAVNVIDSQTLKETGKPLQKEMWSAVVDAVGSHTLANACAQTQYGGIVVCLGLAQGMDFPATVAPFILRGITLAGVDSVMASYDKRVTAWNLLAQHLDEDILSYVGRTITLNECAKVADQMIAGKVKGRFVVDVNKQQS</sequence>
<dbReference type="InterPro" id="IPR011032">
    <property type="entry name" value="GroES-like_sf"/>
</dbReference>
<dbReference type="SUPFAM" id="SSF51735">
    <property type="entry name" value="NAD(P)-binding Rossmann-fold domains"/>
    <property type="match status" value="1"/>
</dbReference>
<dbReference type="SUPFAM" id="SSF50129">
    <property type="entry name" value="GroES-like"/>
    <property type="match status" value="1"/>
</dbReference>
<dbReference type="RefSeq" id="WP_091347494.1">
    <property type="nucleotide sequence ID" value="NZ_FMAQ01000003.1"/>
</dbReference>
<dbReference type="STRING" id="1798182.GA0061081_103129"/>
<dbReference type="Proteomes" id="UP000199670">
    <property type="component" value="Unassembled WGS sequence"/>
</dbReference>
<dbReference type="NCBIfam" id="TIGR02823">
    <property type="entry name" value="oxido_YhdH"/>
    <property type="match status" value="1"/>
</dbReference>
<evidence type="ECO:0000259" key="1">
    <source>
        <dbReference type="SMART" id="SM00829"/>
    </source>
</evidence>
<dbReference type="InterPro" id="IPR051397">
    <property type="entry name" value="Zn-ADH-like_protein"/>
</dbReference>
<organism evidence="2 3">
    <name type="scientific">Gilliamella bombicola</name>
    <dbReference type="NCBI Taxonomy" id="1798182"/>
    <lineage>
        <taxon>Bacteria</taxon>
        <taxon>Pseudomonadati</taxon>
        <taxon>Pseudomonadota</taxon>
        <taxon>Gammaproteobacteria</taxon>
        <taxon>Orbales</taxon>
        <taxon>Orbaceae</taxon>
        <taxon>Gilliamella</taxon>
    </lineage>
</organism>
<dbReference type="InterPro" id="IPR036291">
    <property type="entry name" value="NAD(P)-bd_dom_sf"/>
</dbReference>
<feature type="domain" description="Enoyl reductase (ER)" evidence="1">
    <location>
        <begin position="15"/>
        <end position="327"/>
    </location>
</feature>
<proteinExistence type="predicted"/>
<dbReference type="SMART" id="SM00829">
    <property type="entry name" value="PKS_ER"/>
    <property type="match status" value="1"/>
</dbReference>
<dbReference type="Pfam" id="PF08240">
    <property type="entry name" value="ADH_N"/>
    <property type="match status" value="1"/>
</dbReference>